<evidence type="ECO:0000256" key="2">
    <source>
        <dbReference type="SAM" id="Phobius"/>
    </source>
</evidence>
<keyword evidence="3" id="KW-0614">Plasmid</keyword>
<protein>
    <submittedName>
        <fullName evidence="3">Uncharacterized protein</fullName>
    </submittedName>
</protein>
<evidence type="ECO:0000256" key="1">
    <source>
        <dbReference type="SAM" id="Coils"/>
    </source>
</evidence>
<gene>
    <name evidence="3" type="ordered locus">FMG_P0140</name>
</gene>
<sequence>MKTKKILKSSEFIKENLSKILLSIFVISLMLSLSIITNSKALDKNEAVTQKIENKQYRIINDLNNIKIKGSENSNAFKLYKYNIQLKELYNNLKEYKESIENIMKKKFTITTDENSLKDIDMKKSEIESLTEKEISDYIALREKAIKTMNKDYENLMSSFKSYLEENNIKSNTNEIGR</sequence>
<reference evidence="3 4" key="1">
    <citation type="journal article" date="2008" name="DNA Res.">
        <title>Complete genome sequence of Finegoldia magna, an anaerobic opportunistic pathogen.</title>
        <authorList>
            <person name="Goto T."/>
            <person name="Yamashita A."/>
            <person name="Hirakawa H."/>
            <person name="Matsutani M."/>
            <person name="Todo K."/>
            <person name="Ohshima K."/>
            <person name="Toh H."/>
            <person name="Miyamoto K."/>
            <person name="Kuhara S."/>
            <person name="Hattori M."/>
            <person name="Shimizu T."/>
            <person name="Akimoto S."/>
        </authorList>
    </citation>
    <scope>NUCLEOTIDE SEQUENCE [LARGE SCALE GENOMIC DNA]</scope>
    <source>
        <strain evidence="4">ATCC 29328 / DSM 20472 / WAL 2508</strain>
        <plasmid evidence="3 4">pFMC</plasmid>
    </source>
</reference>
<keyword evidence="2" id="KW-1133">Transmembrane helix</keyword>
<dbReference type="RefSeq" id="WP_012289952.1">
    <property type="nucleotide sequence ID" value="NC_010371.1"/>
</dbReference>
<name>B0S4J8_FINM2</name>
<keyword evidence="2" id="KW-0472">Membrane</keyword>
<geneLocation type="plasmid" evidence="3 4">
    <name>pFMC</name>
</geneLocation>
<keyword evidence="1" id="KW-0175">Coiled coil</keyword>
<evidence type="ECO:0000313" key="4">
    <source>
        <dbReference type="Proteomes" id="UP000001319"/>
    </source>
</evidence>
<dbReference type="EMBL" id="AP008972">
    <property type="protein sequence ID" value="BAG09189.1"/>
    <property type="molecule type" value="Genomic_DNA"/>
</dbReference>
<feature type="transmembrane region" description="Helical" evidence="2">
    <location>
        <begin position="20"/>
        <end position="37"/>
    </location>
</feature>
<dbReference type="KEGG" id="fma:FMG_P0140"/>
<accession>B0S4J8</accession>
<keyword evidence="4" id="KW-1185">Reference proteome</keyword>
<feature type="coiled-coil region" evidence="1">
    <location>
        <begin position="79"/>
        <end position="106"/>
    </location>
</feature>
<dbReference type="Proteomes" id="UP000001319">
    <property type="component" value="Plasmid pFMC"/>
</dbReference>
<proteinExistence type="predicted"/>
<keyword evidence="2" id="KW-0812">Transmembrane</keyword>
<dbReference type="AlphaFoldDB" id="B0S4J8"/>
<organism evidence="3 4">
    <name type="scientific">Finegoldia magna (strain ATCC 29328 / DSM 20472 / WAL 2508)</name>
    <name type="common">Peptostreptococcus magnus</name>
    <dbReference type="NCBI Taxonomy" id="334413"/>
    <lineage>
        <taxon>Bacteria</taxon>
        <taxon>Bacillati</taxon>
        <taxon>Bacillota</taxon>
        <taxon>Tissierellia</taxon>
        <taxon>Tissierellales</taxon>
        <taxon>Peptoniphilaceae</taxon>
        <taxon>Finegoldia</taxon>
    </lineage>
</organism>
<evidence type="ECO:0000313" key="3">
    <source>
        <dbReference type="EMBL" id="BAG09189.1"/>
    </source>
</evidence>
<dbReference type="HOGENOM" id="CLU_1508466_0_0_9"/>